<evidence type="ECO:0000256" key="2">
    <source>
        <dbReference type="ARBA" id="ARBA00022801"/>
    </source>
</evidence>
<evidence type="ECO:0000256" key="1">
    <source>
        <dbReference type="ARBA" id="ARBA00022741"/>
    </source>
</evidence>
<keyword evidence="3" id="KW-0143">Chaperone</keyword>
<dbReference type="GO" id="GO:0000166">
    <property type="term" value="F:nucleotide binding"/>
    <property type="evidence" value="ECO:0007669"/>
    <property type="project" value="UniProtKB-KW"/>
</dbReference>
<proteinExistence type="inferred from homology"/>
<sequence>MDNEVLVEKQADFKIPVTVLSGYLGAGKTTILNHVLNNRDGLRVAVIVNDLSEVNIDAALIQKEGGLSRTDEQLVEMSNGCICCTLRGDLLREVERLAKQERFDYILIESTGVGEPVPVAQTFTYIDEEQGIDLSQFCRLDCMVTVVDAYRFWHDYSSGETLLERSQGAHEEDHREVVDLLIDQIEFCDVLLLNKCDLVSDKDLNELEGVLRTLQPRAKLIRTEQGKVDPAEILNTGRFNFEEASVSAGWMRELNAPVHTPETEEYGIGSFVYVRAKPFHPERLMRWMEEWPEAIIRAKGIMWLATRSLQAQSISQAGPSIQFGPAGLWAAALPESEQHLLLEEEPELADSWHPMYGDRINKVVFIGIDLQRAEIEASLDQCLLTKEEMQQDWDSLMDPFPQSQQEACAIN</sequence>
<comment type="catalytic activity">
    <reaction evidence="5">
        <text>GTP + H2O = GDP + phosphate + H(+)</text>
        <dbReference type="Rhea" id="RHEA:19669"/>
        <dbReference type="ChEBI" id="CHEBI:15377"/>
        <dbReference type="ChEBI" id="CHEBI:15378"/>
        <dbReference type="ChEBI" id="CHEBI:37565"/>
        <dbReference type="ChEBI" id="CHEBI:43474"/>
        <dbReference type="ChEBI" id="CHEBI:58189"/>
    </reaction>
    <physiologicalReaction direction="left-to-right" evidence="5">
        <dbReference type="Rhea" id="RHEA:19670"/>
    </physiologicalReaction>
</comment>
<dbReference type="InterPro" id="IPR003495">
    <property type="entry name" value="CobW/HypB/UreG_nucleotide-bd"/>
</dbReference>
<dbReference type="AlphaFoldDB" id="A0A1I2J5W7"/>
<dbReference type="Pfam" id="PF02492">
    <property type="entry name" value="cobW"/>
    <property type="match status" value="1"/>
</dbReference>
<evidence type="ECO:0000256" key="3">
    <source>
        <dbReference type="ARBA" id="ARBA00023186"/>
    </source>
</evidence>
<dbReference type="InterPro" id="IPR011629">
    <property type="entry name" value="CobW-like_C"/>
</dbReference>
<dbReference type="SUPFAM" id="SSF52540">
    <property type="entry name" value="P-loop containing nucleoside triphosphate hydrolases"/>
    <property type="match status" value="1"/>
</dbReference>
<dbReference type="RefSeq" id="WP_046234763.1">
    <property type="nucleotide sequence ID" value="NZ_FONN01000049.1"/>
</dbReference>
<dbReference type="Gene3D" id="3.30.1220.10">
    <property type="entry name" value="CobW-like, C-terminal domain"/>
    <property type="match status" value="1"/>
</dbReference>
<evidence type="ECO:0000256" key="4">
    <source>
        <dbReference type="ARBA" id="ARBA00034320"/>
    </source>
</evidence>
<gene>
    <name evidence="7" type="ORF">SAMN04487969_14915</name>
</gene>
<evidence type="ECO:0000259" key="6">
    <source>
        <dbReference type="SMART" id="SM00833"/>
    </source>
</evidence>
<evidence type="ECO:0000313" key="8">
    <source>
        <dbReference type="Proteomes" id="UP000183410"/>
    </source>
</evidence>
<keyword evidence="8" id="KW-1185">Reference proteome</keyword>
<comment type="similarity">
    <text evidence="4">Belongs to the SIMIBI class G3E GTPase family. ZNG1 subfamily.</text>
</comment>
<accession>A0A1I2J5W7</accession>
<dbReference type="Pfam" id="PF07683">
    <property type="entry name" value="CobW_C"/>
    <property type="match status" value="1"/>
</dbReference>
<dbReference type="OrthoDB" id="9808822at2"/>
<dbReference type="PANTHER" id="PTHR43603:SF3">
    <property type="entry name" value="ZINC CHAPERONE YCIC"/>
    <property type="match status" value="1"/>
</dbReference>
<evidence type="ECO:0000256" key="5">
    <source>
        <dbReference type="ARBA" id="ARBA00049117"/>
    </source>
</evidence>
<keyword evidence="1" id="KW-0547">Nucleotide-binding</keyword>
<reference evidence="8" key="1">
    <citation type="submission" date="2016-10" db="EMBL/GenBank/DDBJ databases">
        <authorList>
            <person name="Varghese N."/>
            <person name="Submissions S."/>
        </authorList>
    </citation>
    <scope>NUCLEOTIDE SEQUENCE [LARGE SCALE GENOMIC DNA]</scope>
    <source>
        <strain evidence="8">CGMCC 1.10223</strain>
    </source>
</reference>
<dbReference type="InterPro" id="IPR036627">
    <property type="entry name" value="CobW-likC_sf"/>
</dbReference>
<dbReference type="Gene3D" id="3.40.50.300">
    <property type="entry name" value="P-loop containing nucleotide triphosphate hydrolases"/>
    <property type="match status" value="1"/>
</dbReference>
<dbReference type="EMBL" id="FONN01000049">
    <property type="protein sequence ID" value="SFF48091.1"/>
    <property type="molecule type" value="Genomic_DNA"/>
</dbReference>
<feature type="domain" description="CobW C-terminal" evidence="6">
    <location>
        <begin position="268"/>
        <end position="383"/>
    </location>
</feature>
<dbReference type="GO" id="GO:0016787">
    <property type="term" value="F:hydrolase activity"/>
    <property type="evidence" value="ECO:0007669"/>
    <property type="project" value="UniProtKB-KW"/>
</dbReference>
<dbReference type="SMART" id="SM00833">
    <property type="entry name" value="CobW_C"/>
    <property type="match status" value="1"/>
</dbReference>
<dbReference type="Proteomes" id="UP000183410">
    <property type="component" value="Unassembled WGS sequence"/>
</dbReference>
<dbReference type="InterPro" id="IPR051927">
    <property type="entry name" value="Zn_Chap_cDPG_Synth"/>
</dbReference>
<organism evidence="7 8">
    <name type="scientific">Paenibacillus algorifonticola</name>
    <dbReference type="NCBI Taxonomy" id="684063"/>
    <lineage>
        <taxon>Bacteria</taxon>
        <taxon>Bacillati</taxon>
        <taxon>Bacillota</taxon>
        <taxon>Bacilli</taxon>
        <taxon>Bacillales</taxon>
        <taxon>Paenibacillaceae</taxon>
        <taxon>Paenibacillus</taxon>
    </lineage>
</organism>
<dbReference type="PANTHER" id="PTHR43603">
    <property type="entry name" value="COBW DOMAIN-CONTAINING PROTEIN DDB_G0274527"/>
    <property type="match status" value="1"/>
</dbReference>
<protein>
    <submittedName>
        <fullName evidence="7">GTPase, G3E family</fullName>
    </submittedName>
</protein>
<name>A0A1I2J5W7_9BACL</name>
<keyword evidence="2" id="KW-0378">Hydrolase</keyword>
<evidence type="ECO:0000313" key="7">
    <source>
        <dbReference type="EMBL" id="SFF48091.1"/>
    </source>
</evidence>
<dbReference type="InterPro" id="IPR027417">
    <property type="entry name" value="P-loop_NTPase"/>
</dbReference>
<dbReference type="CDD" id="cd03112">
    <property type="entry name" value="CobW-like"/>
    <property type="match status" value="1"/>
</dbReference>